<dbReference type="InterPro" id="IPR013785">
    <property type="entry name" value="Aldolase_TIM"/>
</dbReference>
<evidence type="ECO:0000259" key="15">
    <source>
        <dbReference type="PROSITE" id="PS51918"/>
    </source>
</evidence>
<keyword evidence="8 14" id="KW-0479">Metal-binding</keyword>
<comment type="cofactor">
    <cofactor evidence="14">
        <name>[4Fe-4S] cluster</name>
        <dbReference type="ChEBI" id="CHEBI:49883"/>
    </cofactor>
    <text evidence="14">Binds 1 [4Fe-4S] cluster. The cluster is coordinated with 3 cysteines and an exchangeable S-adenosyl-L-methionine.</text>
</comment>
<keyword evidence="6 14" id="KW-0963">Cytoplasm</keyword>
<proteinExistence type="inferred from homology"/>
<dbReference type="EC" id="1.3.98.3" evidence="14"/>
<accession>A0ABV0BKZ7</accession>
<dbReference type="CDD" id="cd01335">
    <property type="entry name" value="Radical_SAM"/>
    <property type="match status" value="1"/>
</dbReference>
<dbReference type="Proteomes" id="UP001418637">
    <property type="component" value="Unassembled WGS sequence"/>
</dbReference>
<evidence type="ECO:0000256" key="12">
    <source>
        <dbReference type="ARBA" id="ARBA00023244"/>
    </source>
</evidence>
<comment type="catalytic activity">
    <reaction evidence="13 14">
        <text>coproporphyrinogen III + 2 S-adenosyl-L-methionine = protoporphyrinogen IX + 2 5'-deoxyadenosine + 2 L-methionine + 2 CO2</text>
        <dbReference type="Rhea" id="RHEA:15425"/>
        <dbReference type="ChEBI" id="CHEBI:16526"/>
        <dbReference type="ChEBI" id="CHEBI:17319"/>
        <dbReference type="ChEBI" id="CHEBI:57307"/>
        <dbReference type="ChEBI" id="CHEBI:57309"/>
        <dbReference type="ChEBI" id="CHEBI:57844"/>
        <dbReference type="ChEBI" id="CHEBI:59789"/>
        <dbReference type="EC" id="1.3.98.3"/>
    </reaction>
</comment>
<evidence type="ECO:0000313" key="16">
    <source>
        <dbReference type="EMBL" id="MEN3931648.1"/>
    </source>
</evidence>
<keyword evidence="12 14" id="KW-0627">Porphyrin biosynthesis</keyword>
<evidence type="ECO:0000256" key="3">
    <source>
        <dbReference type="ARBA" id="ARBA00005493"/>
    </source>
</evidence>
<evidence type="ECO:0000256" key="1">
    <source>
        <dbReference type="ARBA" id="ARBA00004496"/>
    </source>
</evidence>
<evidence type="ECO:0000256" key="10">
    <source>
        <dbReference type="ARBA" id="ARBA00023004"/>
    </source>
</evidence>
<dbReference type="InterPro" id="IPR010723">
    <property type="entry name" value="HemN_C"/>
</dbReference>
<comment type="subcellular location">
    <subcellularLocation>
        <location evidence="1 14">Cytoplasm</location>
    </subcellularLocation>
</comment>
<dbReference type="InterPro" id="IPR034505">
    <property type="entry name" value="Coproporphyrinogen-III_oxidase"/>
</dbReference>
<dbReference type="InterPro" id="IPR007197">
    <property type="entry name" value="rSAM"/>
</dbReference>
<dbReference type="SMART" id="SM00729">
    <property type="entry name" value="Elp3"/>
    <property type="match status" value="1"/>
</dbReference>
<feature type="domain" description="Radical SAM core" evidence="15">
    <location>
        <begin position="41"/>
        <end position="283"/>
    </location>
</feature>
<dbReference type="PROSITE" id="PS51918">
    <property type="entry name" value="RADICAL_SAM"/>
    <property type="match status" value="1"/>
</dbReference>
<dbReference type="Pfam" id="PF04055">
    <property type="entry name" value="Radical_SAM"/>
    <property type="match status" value="1"/>
</dbReference>
<evidence type="ECO:0000256" key="13">
    <source>
        <dbReference type="ARBA" id="ARBA00048321"/>
    </source>
</evidence>
<dbReference type="Pfam" id="PF06969">
    <property type="entry name" value="HemN_C"/>
    <property type="match status" value="1"/>
</dbReference>
<comment type="pathway">
    <text evidence="2 14">Porphyrin-containing compound metabolism; protoporphyrin-IX biosynthesis; protoporphyrinogen-IX from coproporphyrinogen-III (AdoMet route): step 1/1.</text>
</comment>
<comment type="similarity">
    <text evidence="3 14">Belongs to the anaerobic coproporphyrinogen-III oxidase family.</text>
</comment>
<dbReference type="PANTHER" id="PTHR13932">
    <property type="entry name" value="COPROPORPHYRINIGEN III OXIDASE"/>
    <property type="match status" value="1"/>
</dbReference>
<keyword evidence="5 14" id="KW-0004">4Fe-4S</keyword>
<dbReference type="NCBIfam" id="TIGR00538">
    <property type="entry name" value="hemN"/>
    <property type="match status" value="1"/>
</dbReference>
<dbReference type="SFLD" id="SFLDG01082">
    <property type="entry name" value="B12-binding_domain_containing"/>
    <property type="match status" value="1"/>
</dbReference>
<dbReference type="SUPFAM" id="SSF102114">
    <property type="entry name" value="Radical SAM enzymes"/>
    <property type="match status" value="1"/>
</dbReference>
<evidence type="ECO:0000313" key="17">
    <source>
        <dbReference type="Proteomes" id="UP001418637"/>
    </source>
</evidence>
<evidence type="ECO:0000256" key="14">
    <source>
        <dbReference type="PIRNR" id="PIRNR000167"/>
    </source>
</evidence>
<keyword evidence="17" id="KW-1185">Reference proteome</keyword>
<dbReference type="Gene3D" id="3.20.20.70">
    <property type="entry name" value="Aldolase class I"/>
    <property type="match status" value="1"/>
</dbReference>
<gene>
    <name evidence="16" type="primary">hemN</name>
    <name evidence="16" type="ORF">WJT86_11345</name>
</gene>
<organism evidence="16 17">
    <name type="scientific">Hohaiivirga grylli</name>
    <dbReference type="NCBI Taxonomy" id="3133970"/>
    <lineage>
        <taxon>Bacteria</taxon>
        <taxon>Pseudomonadati</taxon>
        <taxon>Pseudomonadota</taxon>
        <taxon>Alphaproteobacteria</taxon>
        <taxon>Hyphomicrobiales</taxon>
        <taxon>Methylobacteriaceae</taxon>
        <taxon>Hohaiivirga</taxon>
    </lineage>
</organism>
<dbReference type="SFLD" id="SFLDG01065">
    <property type="entry name" value="anaerobic_coproporphyrinogen-I"/>
    <property type="match status" value="1"/>
</dbReference>
<name>A0ABV0BKZ7_9HYPH</name>
<evidence type="ECO:0000256" key="2">
    <source>
        <dbReference type="ARBA" id="ARBA00004785"/>
    </source>
</evidence>
<dbReference type="PANTHER" id="PTHR13932:SF6">
    <property type="entry name" value="OXYGEN-INDEPENDENT COPROPORPHYRINOGEN III OXIDASE"/>
    <property type="match status" value="1"/>
</dbReference>
<sequence length="449" mass="49978">MTPDAIARYDLRVPRYTSYPTAPHFTPEVNAGTYAGWLSALPETTTVSLYVHIPFCAELCLYCGCHTTVARTYNPIASYVEYLLQEIALIKKQLSKRLNISHIHWGGGTPTIVLSDDMARIMQALADTFNFKDEAEIAIEIDPRTVTRDQVEALAKAGFNRASLGVQDFNPQVQKTINRIQSFEETQQVVTWLREFNISGINLDLMYGLPHQTVEGVISSVRKALELEPDRLALFGYAHVPWMKKHQNLIPESSLPGATDRVSQMQAAEETITKGGYVTVGIDHYAKPTDPMAVQQKEGKLHRNFQGYTTDTATALIGFGTSAIGFLPQGYVQNASSTVVYRDAIKEGNLATARGIAISQDDIQRRSIIERLMCDFEIDIDAFTKANGLPANSYDDELERLHPLVTDGIVVMDGRYIQVTAGARPLVRLVCAVFDRYFQSKQGQYSKAL</sequence>
<dbReference type="InterPro" id="IPR006638">
    <property type="entry name" value="Elp3/MiaA/NifB-like_rSAM"/>
</dbReference>
<keyword evidence="7 14" id="KW-0949">S-adenosyl-L-methionine</keyword>
<evidence type="ECO:0000256" key="7">
    <source>
        <dbReference type="ARBA" id="ARBA00022691"/>
    </source>
</evidence>
<dbReference type="SFLD" id="SFLDS00029">
    <property type="entry name" value="Radical_SAM"/>
    <property type="match status" value="1"/>
</dbReference>
<dbReference type="PIRSF" id="PIRSF000167">
    <property type="entry name" value="HemN"/>
    <property type="match status" value="1"/>
</dbReference>
<dbReference type="InterPro" id="IPR004558">
    <property type="entry name" value="Coprogen_oxidase_HemN"/>
</dbReference>
<evidence type="ECO:0000256" key="9">
    <source>
        <dbReference type="ARBA" id="ARBA00023002"/>
    </source>
</evidence>
<protein>
    <recommendedName>
        <fullName evidence="14">Coproporphyrinogen-III oxidase</fullName>
        <ecNumber evidence="14">1.3.98.3</ecNumber>
    </recommendedName>
</protein>
<comment type="caution">
    <text evidence="16">The sequence shown here is derived from an EMBL/GenBank/DDBJ whole genome shotgun (WGS) entry which is preliminary data.</text>
</comment>
<evidence type="ECO:0000256" key="6">
    <source>
        <dbReference type="ARBA" id="ARBA00022490"/>
    </source>
</evidence>
<keyword evidence="9 14" id="KW-0560">Oxidoreductase</keyword>
<evidence type="ECO:0000256" key="8">
    <source>
        <dbReference type="ARBA" id="ARBA00022723"/>
    </source>
</evidence>
<evidence type="ECO:0000256" key="5">
    <source>
        <dbReference type="ARBA" id="ARBA00022485"/>
    </source>
</evidence>
<keyword evidence="10 14" id="KW-0408">Iron</keyword>
<dbReference type="InterPro" id="IPR058240">
    <property type="entry name" value="rSAM_sf"/>
</dbReference>
<dbReference type="RefSeq" id="WP_346337691.1">
    <property type="nucleotide sequence ID" value="NZ_JBBYXI010000004.1"/>
</dbReference>
<dbReference type="EMBL" id="JBBYXI010000004">
    <property type="protein sequence ID" value="MEN3931648.1"/>
    <property type="molecule type" value="Genomic_DNA"/>
</dbReference>
<keyword evidence="11 14" id="KW-0411">Iron-sulfur</keyword>
<dbReference type="GO" id="GO:0051989">
    <property type="term" value="F:coproporphyrinogen dehydrogenase activity"/>
    <property type="evidence" value="ECO:0007669"/>
    <property type="project" value="UniProtKB-EC"/>
</dbReference>
<reference evidence="16 17" key="1">
    <citation type="submission" date="2024-04" db="EMBL/GenBank/DDBJ databases">
        <title>A novel species isolated from cricket.</title>
        <authorList>
            <person name="Wang H.-C."/>
        </authorList>
    </citation>
    <scope>NUCLEOTIDE SEQUENCE [LARGE SCALE GENOMIC DNA]</scope>
    <source>
        <strain evidence="16 17">WL0021</strain>
    </source>
</reference>
<comment type="subunit">
    <text evidence="4">Monomer.</text>
</comment>
<evidence type="ECO:0000256" key="11">
    <source>
        <dbReference type="ARBA" id="ARBA00023014"/>
    </source>
</evidence>
<evidence type="ECO:0000256" key="4">
    <source>
        <dbReference type="ARBA" id="ARBA00011245"/>
    </source>
</evidence>
<dbReference type="Gene3D" id="1.10.10.920">
    <property type="match status" value="1"/>
</dbReference>